<keyword evidence="1" id="KW-1133">Transmembrane helix</keyword>
<dbReference type="EMBL" id="JACBZF010000001">
    <property type="protein sequence ID" value="NYH94519.1"/>
    <property type="molecule type" value="Genomic_DNA"/>
</dbReference>
<keyword evidence="3" id="KW-1185">Reference proteome</keyword>
<name>A0A7Z0BSU8_9SPHN</name>
<gene>
    <name evidence="2" type="ORF">FHS75_000824</name>
</gene>
<evidence type="ECO:0000313" key="3">
    <source>
        <dbReference type="Proteomes" id="UP000522081"/>
    </source>
</evidence>
<feature type="transmembrane region" description="Helical" evidence="1">
    <location>
        <begin position="30"/>
        <end position="47"/>
    </location>
</feature>
<keyword evidence="1" id="KW-0812">Transmembrane</keyword>
<evidence type="ECO:0000313" key="2">
    <source>
        <dbReference type="EMBL" id="NYH94519.1"/>
    </source>
</evidence>
<evidence type="ECO:0000256" key="1">
    <source>
        <dbReference type="SAM" id="Phobius"/>
    </source>
</evidence>
<dbReference type="Proteomes" id="UP000522081">
    <property type="component" value="Unassembled WGS sequence"/>
</dbReference>
<protein>
    <submittedName>
        <fullName evidence="2">Uncharacterized protein</fullName>
    </submittedName>
</protein>
<accession>A0A7Z0BSU8</accession>
<dbReference type="RefSeq" id="WP_179406424.1">
    <property type="nucleotide sequence ID" value="NZ_BMGF01000001.1"/>
</dbReference>
<sequence>MEWETPWFGFAMSAAFAFIRWRWPILPREIASGGLIASVAVIVLSWLSLPWILVASLSLNAGFATGWVDAFLTRRKGIGGSSTSTIPISSERQRKIDAGRKLVTDYNRQSGELSFARFLATEEAWLAVRQHLNPEVVKKIENPRLTMSSRGDVRDGKLYLLRDELDRLEREWDLT</sequence>
<comment type="caution">
    <text evidence="2">The sequence shown here is derived from an EMBL/GenBank/DDBJ whole genome shotgun (WGS) entry which is preliminary data.</text>
</comment>
<proteinExistence type="predicted"/>
<dbReference type="AlphaFoldDB" id="A0A7Z0BSU8"/>
<feature type="transmembrane region" description="Helical" evidence="1">
    <location>
        <begin position="6"/>
        <end position="23"/>
    </location>
</feature>
<keyword evidence="1" id="KW-0472">Membrane</keyword>
<reference evidence="2 3" key="1">
    <citation type="submission" date="2020-07" db="EMBL/GenBank/DDBJ databases">
        <title>Genomic Encyclopedia of Type Strains, Phase IV (KMG-IV): sequencing the most valuable type-strain genomes for metagenomic binning, comparative biology and taxonomic classification.</title>
        <authorList>
            <person name="Goeker M."/>
        </authorList>
    </citation>
    <scope>NUCLEOTIDE SEQUENCE [LARGE SCALE GENOMIC DNA]</scope>
    <source>
        <strain evidence="2 3">DSM 29043</strain>
    </source>
</reference>
<organism evidence="2 3">
    <name type="scientific">Novosphingobium marinum</name>
    <dbReference type="NCBI Taxonomy" id="1514948"/>
    <lineage>
        <taxon>Bacteria</taxon>
        <taxon>Pseudomonadati</taxon>
        <taxon>Pseudomonadota</taxon>
        <taxon>Alphaproteobacteria</taxon>
        <taxon>Sphingomonadales</taxon>
        <taxon>Sphingomonadaceae</taxon>
        <taxon>Novosphingobium</taxon>
    </lineage>
</organism>